<dbReference type="InterPro" id="IPR023210">
    <property type="entry name" value="NADP_OxRdtase_dom"/>
</dbReference>
<proteinExistence type="inferred from homology"/>
<dbReference type="PANTHER" id="PTHR43364">
    <property type="entry name" value="NADH-SPECIFIC METHYLGLYOXAL REDUCTASE-RELATED"/>
    <property type="match status" value="1"/>
</dbReference>
<dbReference type="Proteomes" id="UP000229044">
    <property type="component" value="Unassembled WGS sequence"/>
</dbReference>
<dbReference type="InterPro" id="IPR050523">
    <property type="entry name" value="AKR_Detox_Biosynth"/>
</dbReference>
<dbReference type="PANTHER" id="PTHR43364:SF4">
    <property type="entry name" value="NAD(P)-LINKED OXIDOREDUCTASE SUPERFAMILY PROTEIN"/>
    <property type="match status" value="1"/>
</dbReference>
<dbReference type="FunFam" id="3.20.20.100:FF:000005">
    <property type="entry name" value="NADP(H)-dependent aldo-keto reductase"/>
    <property type="match status" value="1"/>
</dbReference>
<sequence>MQTRKLGKTDIDVTLICLGTMTWGEQNTEQEAFEQLDYAVAEGINFIDAAEMYPVPPRAETQGLTETYLGNWLARRGQRDDLVIASKVAGPGNGLAYLRNGPRLTRDHIVEACDASLKRLQTDYIDLYQVHWPDRSTNFFGKLGYEHNPDENFTPIEETLEALDGLVKAGKVRHIGLSNETPWGTMEYLRLAQEREWPRVASIQNPYNLLNRSFEVGMAEIAHREQAGLLAYSPLAFGMLSGKYLGGKWPEKARMTLYERFSRYTGSRGMEATRAYVELAKEHGLSPVQMALAYVNSRSFVTSNIIGATSMAQLRENIGSARVTLSPELQEAIEAIHQEFTYPCP</sequence>
<dbReference type="OrthoDB" id="9772407at2"/>
<dbReference type="AlphaFoldDB" id="A0A2G1VCZ6"/>
<evidence type="ECO:0000256" key="4">
    <source>
        <dbReference type="ARBA" id="ARBA00070119"/>
    </source>
</evidence>
<protein>
    <recommendedName>
        <fullName evidence="4">Protein tas</fullName>
    </recommendedName>
</protein>
<dbReference type="InterPro" id="IPR036812">
    <property type="entry name" value="NAD(P)_OxRdtase_dom_sf"/>
</dbReference>
<keyword evidence="7" id="KW-1185">Reference proteome</keyword>
<dbReference type="CDD" id="cd19094">
    <property type="entry name" value="AKR_Tas-like"/>
    <property type="match status" value="1"/>
</dbReference>
<dbReference type="Gene3D" id="3.20.20.100">
    <property type="entry name" value="NADP-dependent oxidoreductase domain"/>
    <property type="match status" value="1"/>
</dbReference>
<dbReference type="NCBIfam" id="NF007912">
    <property type="entry name" value="PRK10625.1"/>
    <property type="match status" value="1"/>
</dbReference>
<evidence type="ECO:0000256" key="1">
    <source>
        <dbReference type="ARBA" id="ARBA00022857"/>
    </source>
</evidence>
<name>A0A2G1VCZ6_9GAMM</name>
<keyword evidence="1" id="KW-0521">NADP</keyword>
<dbReference type="EMBL" id="NTFI01000005">
    <property type="protein sequence ID" value="PHQ24552.1"/>
    <property type="molecule type" value="Genomic_DNA"/>
</dbReference>
<dbReference type="Pfam" id="PF00248">
    <property type="entry name" value="Aldo_ket_red"/>
    <property type="match status" value="1"/>
</dbReference>
<evidence type="ECO:0000313" key="7">
    <source>
        <dbReference type="Proteomes" id="UP000229044"/>
    </source>
</evidence>
<comment type="caution">
    <text evidence="6">The sequence shown here is derived from an EMBL/GenBank/DDBJ whole genome shotgun (WGS) entry which is preliminary data.</text>
</comment>
<dbReference type="GO" id="GO:0016491">
    <property type="term" value="F:oxidoreductase activity"/>
    <property type="evidence" value="ECO:0007669"/>
    <property type="project" value="UniProtKB-KW"/>
</dbReference>
<gene>
    <name evidence="6" type="ORF">CLH62_16790</name>
</gene>
<dbReference type="RefSeq" id="WP_099619330.1">
    <property type="nucleotide sequence ID" value="NZ_KZ319341.1"/>
</dbReference>
<organism evidence="6 7">
    <name type="scientific">Marinobacter guineae</name>
    <dbReference type="NCBI Taxonomy" id="432303"/>
    <lineage>
        <taxon>Bacteria</taxon>
        <taxon>Pseudomonadati</taxon>
        <taxon>Pseudomonadota</taxon>
        <taxon>Gammaproteobacteria</taxon>
        <taxon>Pseudomonadales</taxon>
        <taxon>Marinobacteraceae</taxon>
        <taxon>Marinobacter</taxon>
    </lineage>
</organism>
<evidence type="ECO:0000256" key="3">
    <source>
        <dbReference type="ARBA" id="ARBA00038157"/>
    </source>
</evidence>
<comment type="similarity">
    <text evidence="3">Belongs to the aldo/keto reductase family. Aldo/keto reductase 2 subfamily.</text>
</comment>
<evidence type="ECO:0000259" key="5">
    <source>
        <dbReference type="Pfam" id="PF00248"/>
    </source>
</evidence>
<keyword evidence="2" id="KW-0560">Oxidoreductase</keyword>
<reference evidence="6 7" key="1">
    <citation type="submission" date="2017-09" db="EMBL/GenBank/DDBJ databases">
        <title>The draft genome sequences of Marinobacter guineae M3B.</title>
        <authorList>
            <person name="Cao J."/>
        </authorList>
    </citation>
    <scope>NUCLEOTIDE SEQUENCE [LARGE SCALE GENOMIC DNA]</scope>
    <source>
        <strain evidence="6 7">M3B</strain>
    </source>
</reference>
<evidence type="ECO:0000313" key="6">
    <source>
        <dbReference type="EMBL" id="PHQ24552.1"/>
    </source>
</evidence>
<dbReference type="SUPFAM" id="SSF51430">
    <property type="entry name" value="NAD(P)-linked oxidoreductase"/>
    <property type="match status" value="1"/>
</dbReference>
<feature type="domain" description="NADP-dependent oxidoreductase" evidence="5">
    <location>
        <begin position="16"/>
        <end position="336"/>
    </location>
</feature>
<evidence type="ECO:0000256" key="2">
    <source>
        <dbReference type="ARBA" id="ARBA00023002"/>
    </source>
</evidence>
<accession>A0A2G1VCZ6</accession>